<dbReference type="GO" id="GO:0006412">
    <property type="term" value="P:translation"/>
    <property type="evidence" value="ECO:0007669"/>
    <property type="project" value="InterPro"/>
</dbReference>
<keyword evidence="5 10" id="KW-0689">Ribosomal protein</keyword>
<keyword evidence="4" id="KW-0812">Transmembrane</keyword>
<dbReference type="GO" id="GO:0005637">
    <property type="term" value="C:nuclear inner membrane"/>
    <property type="evidence" value="ECO:0007669"/>
    <property type="project" value="UniProtKB-SubCell"/>
</dbReference>
<dbReference type="InterPro" id="IPR011015">
    <property type="entry name" value="LEM/LEM-like_dom_sf"/>
</dbReference>
<dbReference type="PANTHER" id="PTHR47808">
    <property type="entry name" value="INNER NUCLEAR MEMBRANE PROTEIN HEH2-RELATED"/>
    <property type="match status" value="1"/>
</dbReference>
<dbReference type="Gene3D" id="1.10.10.1180">
    <property type="entry name" value="MAN1, winged-helix domain"/>
    <property type="match status" value="1"/>
</dbReference>
<name>A0A9P4MPB6_9PLEO</name>
<gene>
    <name evidence="13" type="ORF">GQ43DRAFT_373760</name>
</gene>
<dbReference type="InterPro" id="IPR044780">
    <property type="entry name" value="Heh2/Src1"/>
</dbReference>
<comment type="caution">
    <text evidence="13">The sequence shown here is derived from an EMBL/GenBank/DDBJ whole genome shotgun (WGS) entry which is preliminary data.</text>
</comment>
<feature type="region of interest" description="Disordered" evidence="11">
    <location>
        <begin position="638"/>
        <end position="661"/>
    </location>
</feature>
<evidence type="ECO:0000256" key="8">
    <source>
        <dbReference type="ARBA" id="ARBA00023242"/>
    </source>
</evidence>
<feature type="compositionally biased region" description="Polar residues" evidence="11">
    <location>
        <begin position="183"/>
        <end position="192"/>
    </location>
</feature>
<dbReference type="InterPro" id="IPR000552">
    <property type="entry name" value="Ribosomal_eL44"/>
</dbReference>
<feature type="domain" description="LEM-like" evidence="12">
    <location>
        <begin position="13"/>
        <end position="58"/>
    </location>
</feature>
<evidence type="ECO:0000313" key="13">
    <source>
        <dbReference type="EMBL" id="KAF2200454.1"/>
    </source>
</evidence>
<keyword evidence="3" id="KW-0597">Phosphoprotein</keyword>
<dbReference type="Pfam" id="PF00935">
    <property type="entry name" value="Ribosomal_L44"/>
    <property type="match status" value="1"/>
</dbReference>
<dbReference type="PANTHER" id="PTHR47808:SF2">
    <property type="entry name" value="LEM DOMAIN-CONTAINING PROTEIN 2"/>
    <property type="match status" value="1"/>
</dbReference>
<evidence type="ECO:0000256" key="3">
    <source>
        <dbReference type="ARBA" id="ARBA00022553"/>
    </source>
</evidence>
<keyword evidence="6" id="KW-1133">Transmembrane helix</keyword>
<dbReference type="EMBL" id="ML994021">
    <property type="protein sequence ID" value="KAF2200454.1"/>
    <property type="molecule type" value="Genomic_DNA"/>
</dbReference>
<dbReference type="GO" id="GO:0071763">
    <property type="term" value="P:nuclear membrane organization"/>
    <property type="evidence" value="ECO:0007669"/>
    <property type="project" value="TreeGrafter"/>
</dbReference>
<evidence type="ECO:0000256" key="2">
    <source>
        <dbReference type="ARBA" id="ARBA00009364"/>
    </source>
</evidence>
<comment type="similarity">
    <text evidence="2 10">Belongs to the eukaryotic ribosomal protein eL42 family.</text>
</comment>
<evidence type="ECO:0000256" key="1">
    <source>
        <dbReference type="ARBA" id="ARBA00004540"/>
    </source>
</evidence>
<keyword evidence="8" id="KW-0539">Nucleus</keyword>
<evidence type="ECO:0000256" key="6">
    <source>
        <dbReference type="ARBA" id="ARBA00022989"/>
    </source>
</evidence>
<dbReference type="GO" id="GO:1990904">
    <property type="term" value="C:ribonucleoprotein complex"/>
    <property type="evidence" value="ECO:0007669"/>
    <property type="project" value="UniProtKB-KW"/>
</dbReference>
<dbReference type="Gene3D" id="3.10.450.80">
    <property type="match status" value="1"/>
</dbReference>
<feature type="region of interest" description="Disordered" evidence="11">
    <location>
        <begin position="61"/>
        <end position="225"/>
    </location>
</feature>
<organism evidence="13 14">
    <name type="scientific">Delitschia confertaspora ATCC 74209</name>
    <dbReference type="NCBI Taxonomy" id="1513339"/>
    <lineage>
        <taxon>Eukaryota</taxon>
        <taxon>Fungi</taxon>
        <taxon>Dikarya</taxon>
        <taxon>Ascomycota</taxon>
        <taxon>Pezizomycotina</taxon>
        <taxon>Dothideomycetes</taxon>
        <taxon>Pleosporomycetidae</taxon>
        <taxon>Pleosporales</taxon>
        <taxon>Delitschiaceae</taxon>
        <taxon>Delitschia</taxon>
    </lineage>
</organism>
<reference evidence="13" key="1">
    <citation type="journal article" date="2020" name="Stud. Mycol.">
        <title>101 Dothideomycetes genomes: a test case for predicting lifestyles and emergence of pathogens.</title>
        <authorList>
            <person name="Haridas S."/>
            <person name="Albert R."/>
            <person name="Binder M."/>
            <person name="Bloem J."/>
            <person name="Labutti K."/>
            <person name="Salamov A."/>
            <person name="Andreopoulos B."/>
            <person name="Baker S."/>
            <person name="Barry K."/>
            <person name="Bills G."/>
            <person name="Bluhm B."/>
            <person name="Cannon C."/>
            <person name="Castanera R."/>
            <person name="Culley D."/>
            <person name="Daum C."/>
            <person name="Ezra D."/>
            <person name="Gonzalez J."/>
            <person name="Henrissat B."/>
            <person name="Kuo A."/>
            <person name="Liang C."/>
            <person name="Lipzen A."/>
            <person name="Lutzoni F."/>
            <person name="Magnuson J."/>
            <person name="Mondo S."/>
            <person name="Nolan M."/>
            <person name="Ohm R."/>
            <person name="Pangilinan J."/>
            <person name="Park H.-J."/>
            <person name="Ramirez L."/>
            <person name="Alfaro M."/>
            <person name="Sun H."/>
            <person name="Tritt A."/>
            <person name="Yoshinaga Y."/>
            <person name="Zwiers L.-H."/>
            <person name="Turgeon B."/>
            <person name="Goodwin S."/>
            <person name="Spatafora J."/>
            <person name="Crous P."/>
            <person name="Grigoriev I."/>
        </authorList>
    </citation>
    <scope>NUCLEOTIDE SEQUENCE</scope>
    <source>
        <strain evidence="13">ATCC 74209</strain>
    </source>
</reference>
<evidence type="ECO:0000256" key="4">
    <source>
        <dbReference type="ARBA" id="ARBA00022692"/>
    </source>
</evidence>
<dbReference type="Pfam" id="PF12949">
    <property type="entry name" value="HeH"/>
    <property type="match status" value="1"/>
</dbReference>
<evidence type="ECO:0000313" key="14">
    <source>
        <dbReference type="Proteomes" id="UP000799536"/>
    </source>
</evidence>
<dbReference type="InterPro" id="IPR011332">
    <property type="entry name" value="Ribosomal_zn-bd"/>
</dbReference>
<dbReference type="GO" id="GO:0005840">
    <property type="term" value="C:ribosome"/>
    <property type="evidence" value="ECO:0007669"/>
    <property type="project" value="UniProtKB-KW"/>
</dbReference>
<dbReference type="SMART" id="SM01261">
    <property type="entry name" value="Thymopoietin"/>
    <property type="match status" value="1"/>
</dbReference>
<feature type="compositionally biased region" description="Polar residues" evidence="11">
    <location>
        <begin position="61"/>
        <end position="70"/>
    </location>
</feature>
<dbReference type="OrthoDB" id="2503928at2759"/>
<dbReference type="GO" id="GO:0005783">
    <property type="term" value="C:endoplasmic reticulum"/>
    <property type="evidence" value="ECO:0007669"/>
    <property type="project" value="TreeGrafter"/>
</dbReference>
<sequence>MADVADENFYLASDFDPNQLTIPKLRSILLKHNVRYPPSAKKAVMVDLFNEHIAPQAARMLQSNARTKPSTRGIVDVPSSQESTTDDAEEDQTLVPPTPRRTSRRARAGTEEEPTRTVGGSRRKTPSSAVPAKHVRTSSDVDVDERPVARRTRHSVTPAFKENSPELQLRHRQEEDSPFSADNPFQSGSSPPTAKVKDRRRRTTGLVDQREKRKSDVHRRRTAQANVEQYDDGFVVPARSSFDVRSTQLPMDTEAVEPGEEFTPDEQLALARERVKTGQLDVLPPRRRKQPSNAKGTLKAGVWTMTLAALAGFAGVWRQEKLAVGYCGMGQESTSLAGLQIPEWANEILPACEPCPAHAYCYKNLETTCEQDYVLKPHPLSLNGLIPLPPSCEPDSEKARRISTVTDRSVDILRKRRAEYECGELDKEGKPVTSPEMGEAELKQEVASMKRKGMSQDEFEDLWKSAIGSIVARDEVEQSTDRITGGQTLTSTSYAALSLSCSLKRAVRQSFERHLRQLIGLITFIGLMYSSWQRFQTNRQMETTSKQLASDVFDRLAQHAALNLQEPGAYHDLGISETQLRDDVLRTEWTLKKRLKLWEKVQKKVENNTNVRAAIRETHNGDVARVWEWIGPIRQIETGPSTGRRDRYSLGSVIGSSPPREHAMRKKIVNVPKTRRTYCKGKECKKHTQHKVTQYKAGKASLFAQGKRRYDRKQSGYGGQTKPVFHKRAKTTKKVVLRLECTQCKTKAQLALKRCKHFELGGDKKTKGAALVF</sequence>
<keyword evidence="14" id="KW-1185">Reference proteome</keyword>
<dbReference type="InterPro" id="IPR041885">
    <property type="entry name" value="MAN1_winged_helix_dom"/>
</dbReference>
<dbReference type="GO" id="GO:0003677">
    <property type="term" value="F:DNA binding"/>
    <property type="evidence" value="ECO:0007669"/>
    <property type="project" value="InterPro"/>
</dbReference>
<evidence type="ECO:0000256" key="11">
    <source>
        <dbReference type="SAM" id="MobiDB-lite"/>
    </source>
</evidence>
<dbReference type="Pfam" id="PF09402">
    <property type="entry name" value="MSC"/>
    <property type="match status" value="1"/>
</dbReference>
<dbReference type="PROSITE" id="PS01172">
    <property type="entry name" value="RIBOSOMAL_L44E"/>
    <property type="match status" value="1"/>
</dbReference>
<dbReference type="InterPro" id="IPR053708">
    <property type="entry name" value="Ribosomal_LSU_eL42"/>
</dbReference>
<dbReference type="AlphaFoldDB" id="A0A9P4MPB6"/>
<dbReference type="GO" id="GO:0034399">
    <property type="term" value="C:nuclear periphery"/>
    <property type="evidence" value="ECO:0007669"/>
    <property type="project" value="TreeGrafter"/>
</dbReference>
<accession>A0A9P4MPB6</accession>
<evidence type="ECO:0000256" key="10">
    <source>
        <dbReference type="RuleBase" id="RU000666"/>
    </source>
</evidence>
<dbReference type="GO" id="GO:0003682">
    <property type="term" value="F:chromatin binding"/>
    <property type="evidence" value="ECO:0007669"/>
    <property type="project" value="InterPro"/>
</dbReference>
<dbReference type="FunFam" id="3.10.450.80:FF:000001">
    <property type="entry name" value="60S ribosomal protein L44"/>
    <property type="match status" value="1"/>
</dbReference>
<proteinExistence type="inferred from homology"/>
<dbReference type="GO" id="GO:0003735">
    <property type="term" value="F:structural constituent of ribosome"/>
    <property type="evidence" value="ECO:0007669"/>
    <property type="project" value="InterPro"/>
</dbReference>
<keyword evidence="9 10" id="KW-0687">Ribonucleoprotein</keyword>
<dbReference type="SUPFAM" id="SSF57829">
    <property type="entry name" value="Zn-binding ribosomal proteins"/>
    <property type="match status" value="1"/>
</dbReference>
<evidence type="ECO:0000256" key="9">
    <source>
        <dbReference type="ARBA" id="ARBA00023274"/>
    </source>
</evidence>
<dbReference type="Proteomes" id="UP000799536">
    <property type="component" value="Unassembled WGS sequence"/>
</dbReference>
<dbReference type="CDD" id="cd12935">
    <property type="entry name" value="LEM_like"/>
    <property type="match status" value="1"/>
</dbReference>
<evidence type="ECO:0000259" key="12">
    <source>
        <dbReference type="SMART" id="SM01261"/>
    </source>
</evidence>
<dbReference type="InterPro" id="IPR013146">
    <property type="entry name" value="LEM-like_dom"/>
</dbReference>
<evidence type="ECO:0000256" key="5">
    <source>
        <dbReference type="ARBA" id="ARBA00022980"/>
    </source>
</evidence>
<dbReference type="Gene3D" id="1.10.720.40">
    <property type="match status" value="1"/>
</dbReference>
<evidence type="ECO:0000256" key="7">
    <source>
        <dbReference type="ARBA" id="ARBA00023136"/>
    </source>
</evidence>
<keyword evidence="7" id="KW-0472">Membrane</keyword>
<dbReference type="InterPro" id="IPR018996">
    <property type="entry name" value="Man1/Src1-like_C"/>
</dbReference>
<protein>
    <recommendedName>
        <fullName evidence="12">LEM-like domain-containing protein</fullName>
    </recommendedName>
</protein>
<dbReference type="InterPro" id="IPR025856">
    <property type="entry name" value="HeH/LEM_domain"/>
</dbReference>
<comment type="subcellular location">
    <subcellularLocation>
        <location evidence="1">Nucleus inner membrane</location>
    </subcellularLocation>
</comment>